<accession>A0A2P6VQ49</accession>
<feature type="signal peptide" evidence="1">
    <location>
        <begin position="1"/>
        <end position="22"/>
    </location>
</feature>
<sequence length="86" mass="8908">MAAFKSLVALVALLLAVGAVDAHKPPKLAADRIPDSVASFLIANKNSGFGILLEAVLVTDMIVGKNGAAVIQIVTHVLIPGNKFFN</sequence>
<keyword evidence="1" id="KW-0732">Signal</keyword>
<dbReference type="OrthoDB" id="515320at2759"/>
<organism evidence="2 3">
    <name type="scientific">Micractinium conductrix</name>
    <dbReference type="NCBI Taxonomy" id="554055"/>
    <lineage>
        <taxon>Eukaryota</taxon>
        <taxon>Viridiplantae</taxon>
        <taxon>Chlorophyta</taxon>
        <taxon>core chlorophytes</taxon>
        <taxon>Trebouxiophyceae</taxon>
        <taxon>Chlorellales</taxon>
        <taxon>Chlorellaceae</taxon>
        <taxon>Chlorella clade</taxon>
        <taxon>Micractinium</taxon>
    </lineage>
</organism>
<reference evidence="2 3" key="1">
    <citation type="journal article" date="2018" name="Plant J.">
        <title>Genome sequences of Chlorella sorokiniana UTEX 1602 and Micractinium conductrix SAG 241.80: implications to maltose excretion by a green alga.</title>
        <authorList>
            <person name="Arriola M.B."/>
            <person name="Velmurugan N."/>
            <person name="Zhang Y."/>
            <person name="Plunkett M.H."/>
            <person name="Hondzo H."/>
            <person name="Barney B.M."/>
        </authorList>
    </citation>
    <scope>NUCLEOTIDE SEQUENCE [LARGE SCALE GENOMIC DNA]</scope>
    <source>
        <strain evidence="2 3">SAG 241.80</strain>
    </source>
</reference>
<evidence type="ECO:0000313" key="2">
    <source>
        <dbReference type="EMBL" id="PSC76236.1"/>
    </source>
</evidence>
<dbReference type="AlphaFoldDB" id="A0A2P6VQ49"/>
<keyword evidence="3" id="KW-1185">Reference proteome</keyword>
<evidence type="ECO:0000256" key="1">
    <source>
        <dbReference type="SAM" id="SignalP"/>
    </source>
</evidence>
<evidence type="ECO:0000313" key="3">
    <source>
        <dbReference type="Proteomes" id="UP000239649"/>
    </source>
</evidence>
<dbReference type="EMBL" id="LHPF02000001">
    <property type="protein sequence ID" value="PSC76236.1"/>
    <property type="molecule type" value="Genomic_DNA"/>
</dbReference>
<gene>
    <name evidence="2" type="ORF">C2E20_0547</name>
</gene>
<dbReference type="Proteomes" id="UP000239649">
    <property type="component" value="Unassembled WGS sequence"/>
</dbReference>
<comment type="caution">
    <text evidence="2">The sequence shown here is derived from an EMBL/GenBank/DDBJ whole genome shotgun (WGS) entry which is preliminary data.</text>
</comment>
<protein>
    <submittedName>
        <fullName evidence="2">Uncharacterized protein</fullName>
    </submittedName>
</protein>
<name>A0A2P6VQ49_9CHLO</name>
<proteinExistence type="predicted"/>
<feature type="chain" id="PRO_5015187742" evidence="1">
    <location>
        <begin position="23"/>
        <end position="86"/>
    </location>
</feature>